<feature type="transmembrane region" description="Helical" evidence="1">
    <location>
        <begin position="78"/>
        <end position="97"/>
    </location>
</feature>
<dbReference type="AlphaFoldDB" id="A0AAN7H5L8"/>
<evidence type="ECO:0000313" key="3">
    <source>
        <dbReference type="Proteomes" id="UP001301958"/>
    </source>
</evidence>
<evidence type="ECO:0000256" key="1">
    <source>
        <dbReference type="SAM" id="Phobius"/>
    </source>
</evidence>
<gene>
    <name evidence="2" type="ORF">QBC38DRAFT_361708</name>
</gene>
<comment type="caution">
    <text evidence="2">The sequence shown here is derived from an EMBL/GenBank/DDBJ whole genome shotgun (WGS) entry which is preliminary data.</text>
</comment>
<feature type="transmembrane region" description="Helical" evidence="1">
    <location>
        <begin position="204"/>
        <end position="222"/>
    </location>
</feature>
<dbReference type="EMBL" id="MU865318">
    <property type="protein sequence ID" value="KAK4228469.1"/>
    <property type="molecule type" value="Genomic_DNA"/>
</dbReference>
<feature type="transmembrane region" description="Helical" evidence="1">
    <location>
        <begin position="12"/>
        <end position="33"/>
    </location>
</feature>
<sequence length="239" mass="26377">MSFPSPRSKSLLGPITFVLGLLVMDGIISLALVSNMVAFLHGYGKGPFEVTRASGGGTFFLAGHPQNLVTNQGHTTNAAGGTAVVLIGFGGLIALLLERRSRKLYGKSSKAFYTWAVFVVLSCLLSLAALIYTFVESDNTEDQAISLPVAQDNPFPALYPLDRWTPENWYTAVLDLPLVDPYGRDRNGIEKNLRLMRGWRWNTIPLFLLGLTLSGLVLMEVVRSRRVRKQVEEAERVHI</sequence>
<dbReference type="Proteomes" id="UP001301958">
    <property type="component" value="Unassembled WGS sequence"/>
</dbReference>
<keyword evidence="1" id="KW-0472">Membrane</keyword>
<keyword evidence="3" id="KW-1185">Reference proteome</keyword>
<reference evidence="2" key="2">
    <citation type="submission" date="2023-05" db="EMBL/GenBank/DDBJ databases">
        <authorList>
            <consortium name="Lawrence Berkeley National Laboratory"/>
            <person name="Steindorff A."/>
            <person name="Hensen N."/>
            <person name="Bonometti L."/>
            <person name="Westerberg I."/>
            <person name="Brannstrom I.O."/>
            <person name="Guillou S."/>
            <person name="Cros-Aarteil S."/>
            <person name="Calhoun S."/>
            <person name="Haridas S."/>
            <person name="Kuo A."/>
            <person name="Mondo S."/>
            <person name="Pangilinan J."/>
            <person name="Riley R."/>
            <person name="Labutti K."/>
            <person name="Andreopoulos B."/>
            <person name="Lipzen A."/>
            <person name="Chen C."/>
            <person name="Yanf M."/>
            <person name="Daum C."/>
            <person name="Ng V."/>
            <person name="Clum A."/>
            <person name="Ohm R."/>
            <person name="Martin F."/>
            <person name="Silar P."/>
            <person name="Natvig D."/>
            <person name="Lalanne C."/>
            <person name="Gautier V."/>
            <person name="Ament-Velasquez S.L."/>
            <person name="Kruys A."/>
            <person name="Hutchinson M.I."/>
            <person name="Powell A.J."/>
            <person name="Barry K."/>
            <person name="Miller A.N."/>
            <person name="Grigoriev I.V."/>
            <person name="Debuchy R."/>
            <person name="Gladieux P."/>
            <person name="Thoren M.H."/>
            <person name="Johannesson H."/>
        </authorList>
    </citation>
    <scope>NUCLEOTIDE SEQUENCE</scope>
    <source>
        <strain evidence="2">CBS 990.96</strain>
    </source>
</reference>
<name>A0AAN7H5L8_9PEZI</name>
<feature type="transmembrane region" description="Helical" evidence="1">
    <location>
        <begin position="112"/>
        <end position="135"/>
    </location>
</feature>
<protein>
    <submittedName>
        <fullName evidence="2">Uncharacterized protein</fullName>
    </submittedName>
</protein>
<organism evidence="2 3">
    <name type="scientific">Podospora fimiseda</name>
    <dbReference type="NCBI Taxonomy" id="252190"/>
    <lineage>
        <taxon>Eukaryota</taxon>
        <taxon>Fungi</taxon>
        <taxon>Dikarya</taxon>
        <taxon>Ascomycota</taxon>
        <taxon>Pezizomycotina</taxon>
        <taxon>Sordariomycetes</taxon>
        <taxon>Sordariomycetidae</taxon>
        <taxon>Sordariales</taxon>
        <taxon>Podosporaceae</taxon>
        <taxon>Podospora</taxon>
    </lineage>
</organism>
<keyword evidence="1" id="KW-0812">Transmembrane</keyword>
<keyword evidence="1" id="KW-1133">Transmembrane helix</keyword>
<accession>A0AAN7H5L8</accession>
<evidence type="ECO:0000313" key="2">
    <source>
        <dbReference type="EMBL" id="KAK4228469.1"/>
    </source>
</evidence>
<proteinExistence type="predicted"/>
<reference evidence="2" key="1">
    <citation type="journal article" date="2023" name="Mol. Phylogenet. Evol.">
        <title>Genome-scale phylogeny and comparative genomics of the fungal order Sordariales.</title>
        <authorList>
            <person name="Hensen N."/>
            <person name="Bonometti L."/>
            <person name="Westerberg I."/>
            <person name="Brannstrom I.O."/>
            <person name="Guillou S."/>
            <person name="Cros-Aarteil S."/>
            <person name="Calhoun S."/>
            <person name="Haridas S."/>
            <person name="Kuo A."/>
            <person name="Mondo S."/>
            <person name="Pangilinan J."/>
            <person name="Riley R."/>
            <person name="LaButti K."/>
            <person name="Andreopoulos B."/>
            <person name="Lipzen A."/>
            <person name="Chen C."/>
            <person name="Yan M."/>
            <person name="Daum C."/>
            <person name="Ng V."/>
            <person name="Clum A."/>
            <person name="Steindorff A."/>
            <person name="Ohm R.A."/>
            <person name="Martin F."/>
            <person name="Silar P."/>
            <person name="Natvig D.O."/>
            <person name="Lalanne C."/>
            <person name="Gautier V."/>
            <person name="Ament-Velasquez S.L."/>
            <person name="Kruys A."/>
            <person name="Hutchinson M.I."/>
            <person name="Powell A.J."/>
            <person name="Barry K."/>
            <person name="Miller A.N."/>
            <person name="Grigoriev I.V."/>
            <person name="Debuchy R."/>
            <person name="Gladieux P."/>
            <person name="Hiltunen Thoren M."/>
            <person name="Johannesson H."/>
        </authorList>
    </citation>
    <scope>NUCLEOTIDE SEQUENCE</scope>
    <source>
        <strain evidence="2">CBS 990.96</strain>
    </source>
</reference>